<dbReference type="Pfam" id="PF08666">
    <property type="entry name" value="SAF"/>
    <property type="match status" value="1"/>
</dbReference>
<dbReference type="AlphaFoldDB" id="A0A975J0H6"/>
<dbReference type="Pfam" id="PF04295">
    <property type="entry name" value="GD_AH_second"/>
    <property type="match status" value="1"/>
</dbReference>
<keyword evidence="2" id="KW-0456">Lyase</keyword>
<dbReference type="InterPro" id="IPR044144">
    <property type="entry name" value="SAF_UxaA/GarD"/>
</dbReference>
<dbReference type="PANTHER" id="PTHR30536:SF5">
    <property type="entry name" value="ALTRONATE DEHYDRATASE"/>
    <property type="match status" value="1"/>
</dbReference>
<evidence type="ECO:0000259" key="3">
    <source>
        <dbReference type="SMART" id="SM00858"/>
    </source>
</evidence>
<dbReference type="CDD" id="cd11613">
    <property type="entry name" value="SAF_AH_GD"/>
    <property type="match status" value="1"/>
</dbReference>
<dbReference type="InterPro" id="IPR007392">
    <property type="entry name" value="GD_AH_second"/>
</dbReference>
<dbReference type="SMART" id="SM00858">
    <property type="entry name" value="SAF"/>
    <property type="match status" value="1"/>
</dbReference>
<feature type="domain" description="SAF" evidence="3">
    <location>
        <begin position="11"/>
        <end position="77"/>
    </location>
</feature>
<dbReference type="InterPro" id="IPR048332">
    <property type="entry name" value="GD_AH_C"/>
</dbReference>
<dbReference type="GO" id="GO:0016829">
    <property type="term" value="F:lyase activity"/>
    <property type="evidence" value="ECO:0007669"/>
    <property type="project" value="UniProtKB-KW"/>
</dbReference>
<organism evidence="4 5">
    <name type="scientific">Luteolibacter ambystomatis</name>
    <dbReference type="NCBI Taxonomy" id="2824561"/>
    <lineage>
        <taxon>Bacteria</taxon>
        <taxon>Pseudomonadati</taxon>
        <taxon>Verrucomicrobiota</taxon>
        <taxon>Verrucomicrobiia</taxon>
        <taxon>Verrucomicrobiales</taxon>
        <taxon>Verrucomicrobiaceae</taxon>
        <taxon>Luteolibacter</taxon>
    </lineage>
</organism>
<proteinExistence type="inferred from homology"/>
<reference evidence="4" key="1">
    <citation type="submission" date="2021-04" db="EMBL/GenBank/DDBJ databases">
        <title>Luteolibacter sp. 32A isolated from the skin of an Anderson's salamander (Ambystoma andersonii).</title>
        <authorList>
            <person name="Spergser J."/>
            <person name="Busse H.-J."/>
        </authorList>
    </citation>
    <scope>NUCLEOTIDE SEQUENCE</scope>
    <source>
        <strain evidence="4">32A</strain>
    </source>
</reference>
<dbReference type="InterPro" id="IPR013974">
    <property type="entry name" value="SAF"/>
</dbReference>
<evidence type="ECO:0000256" key="1">
    <source>
        <dbReference type="ARBA" id="ARBA00010986"/>
    </source>
</evidence>
<dbReference type="PANTHER" id="PTHR30536">
    <property type="entry name" value="ALTRONATE/GALACTARATE DEHYDRATASE"/>
    <property type="match status" value="1"/>
</dbReference>
<dbReference type="GO" id="GO:0019698">
    <property type="term" value="P:D-galacturonate catabolic process"/>
    <property type="evidence" value="ECO:0007669"/>
    <property type="project" value="TreeGrafter"/>
</dbReference>
<accession>A0A975J0H6</accession>
<dbReference type="Pfam" id="PF20629">
    <property type="entry name" value="GD_AH_C"/>
    <property type="match status" value="1"/>
</dbReference>
<dbReference type="EMBL" id="CP073100">
    <property type="protein sequence ID" value="QUE51765.1"/>
    <property type="molecule type" value="Genomic_DNA"/>
</dbReference>
<gene>
    <name evidence="4" type="ORF">KBB96_02480</name>
</gene>
<evidence type="ECO:0000256" key="2">
    <source>
        <dbReference type="ARBA" id="ARBA00023239"/>
    </source>
</evidence>
<keyword evidence="5" id="KW-1185">Reference proteome</keyword>
<evidence type="ECO:0000313" key="5">
    <source>
        <dbReference type="Proteomes" id="UP000676169"/>
    </source>
</evidence>
<dbReference type="Gene3D" id="2.30.130.110">
    <property type="match status" value="1"/>
</dbReference>
<dbReference type="RefSeq" id="WP_211631914.1">
    <property type="nucleotide sequence ID" value="NZ_CP073100.1"/>
</dbReference>
<protein>
    <submittedName>
        <fullName evidence="4">Altronate dehydratase</fullName>
    </submittedName>
</protein>
<comment type="similarity">
    <text evidence="1">Belongs to the UxaA family.</text>
</comment>
<dbReference type="KEGG" id="lamb:KBB96_02480"/>
<name>A0A975J0H6_9BACT</name>
<sequence>MKRLVQIHPEDNVAVAPEAVSAGTAEGALVLEDIPAGHKAALCDLAAGERVIKYGFPIGVTTEAVKAGAHVHSHNLKTGLGEDTELSWRPVPADASPVAGDVPVFMGFRRSDGRAATRNEIWIINTVACVNVPSQRIAETAARELVVPGGAIDGIHAFTHPYGCSQLGDDLGHTRKILSGLVRHPNAAAVLILGLGCENNTLKGFLQEVGALDPTRVRFFNAQEVLDEVEAGVEAVRELAAVVATAKREPIPASELVLGMKCGGSDGFSGITANPLVGRVADRLTGWGGTAILTEVPEMFGAEAPLFSRCDSGETFDQAVAMVNGFKDYFRRHDEPIYENPSPGNKEGGITTLEEKSLGCIQKGGRAPVKQVIGYGEPARQGLGGLCLVQAPGNDGVSATALAASGAHCILFTTGRGTPLGVPVPTLKIASNHALAARKPGWIDFDAGQLLDPDVDPEVVTSGLMAVILDVASGRRLARNEVNGFREITIWKQGVTL</sequence>
<dbReference type="Proteomes" id="UP000676169">
    <property type="component" value="Chromosome"/>
</dbReference>
<dbReference type="InterPro" id="IPR052172">
    <property type="entry name" value="UxaA_altronate/galactarate_dh"/>
</dbReference>
<evidence type="ECO:0000313" key="4">
    <source>
        <dbReference type="EMBL" id="QUE51765.1"/>
    </source>
</evidence>